<feature type="coiled-coil region" evidence="1">
    <location>
        <begin position="123"/>
        <end position="150"/>
    </location>
</feature>
<accession>A0A645CSH7</accession>
<keyword evidence="1" id="KW-0175">Coiled coil</keyword>
<organism evidence="2">
    <name type="scientific">bioreactor metagenome</name>
    <dbReference type="NCBI Taxonomy" id="1076179"/>
    <lineage>
        <taxon>unclassified sequences</taxon>
        <taxon>metagenomes</taxon>
        <taxon>ecological metagenomes</taxon>
    </lineage>
</organism>
<name>A0A645CSH7_9ZZZZ</name>
<evidence type="ECO:0000313" key="2">
    <source>
        <dbReference type="EMBL" id="MPM79854.1"/>
    </source>
</evidence>
<evidence type="ECO:0000256" key="1">
    <source>
        <dbReference type="SAM" id="Coils"/>
    </source>
</evidence>
<proteinExistence type="predicted"/>
<sequence length="178" mass="21396">MRFFPTGTVKWGEQIHAAPVISVETAFLPAQVELAIAHDNYRDTDDYLQRFNRYTNIESQQVLQRIRMKKEREKLRPVDLFQSFSDEFFRRFFLKEAYKDGNRGLYLSFAQSLYQMTIQMKVAEDLGEQKASSKQEILALEKSLQQFQRDLRYWRRQMWLQNHLPAPIKQFFAMIKKK</sequence>
<dbReference type="AlphaFoldDB" id="A0A645CSH7"/>
<reference evidence="2" key="1">
    <citation type="submission" date="2019-08" db="EMBL/GenBank/DDBJ databases">
        <authorList>
            <person name="Kucharzyk K."/>
            <person name="Murdoch R.W."/>
            <person name="Higgins S."/>
            <person name="Loffler F."/>
        </authorList>
    </citation>
    <scope>NUCLEOTIDE SEQUENCE</scope>
</reference>
<gene>
    <name evidence="2" type="ORF">SDC9_126896</name>
</gene>
<dbReference type="EMBL" id="VSSQ01029639">
    <property type="protein sequence ID" value="MPM79854.1"/>
    <property type="molecule type" value="Genomic_DNA"/>
</dbReference>
<protein>
    <submittedName>
        <fullName evidence="2">Uncharacterized protein</fullName>
    </submittedName>
</protein>
<comment type="caution">
    <text evidence="2">The sequence shown here is derived from an EMBL/GenBank/DDBJ whole genome shotgun (WGS) entry which is preliminary data.</text>
</comment>